<accession>A0A0L7LHJ9</accession>
<keyword evidence="1 3" id="KW-0193">Cuticle</keyword>
<keyword evidence="2" id="KW-0732">Signal</keyword>
<dbReference type="PROSITE" id="PS51155">
    <property type="entry name" value="CHIT_BIND_RR_2"/>
    <property type="match status" value="1"/>
</dbReference>
<feature type="region of interest" description="Disordered" evidence="4">
    <location>
        <begin position="57"/>
        <end position="84"/>
    </location>
</feature>
<dbReference type="AlphaFoldDB" id="A0A0L7LHJ9"/>
<evidence type="ECO:0000256" key="4">
    <source>
        <dbReference type="SAM" id="MobiDB-lite"/>
    </source>
</evidence>
<dbReference type="Proteomes" id="UP000037510">
    <property type="component" value="Unassembled WGS sequence"/>
</dbReference>
<feature type="compositionally biased region" description="Polar residues" evidence="4">
    <location>
        <begin position="75"/>
        <end position="84"/>
    </location>
</feature>
<dbReference type="Pfam" id="PF00379">
    <property type="entry name" value="Chitin_bind_4"/>
    <property type="match status" value="1"/>
</dbReference>
<evidence type="ECO:0000313" key="6">
    <source>
        <dbReference type="Proteomes" id="UP000037510"/>
    </source>
</evidence>
<gene>
    <name evidence="5" type="ORF">OBRU01_08651</name>
</gene>
<evidence type="ECO:0000256" key="2">
    <source>
        <dbReference type="ARBA" id="ARBA00022729"/>
    </source>
</evidence>
<dbReference type="GO" id="GO:0042302">
    <property type="term" value="F:structural constituent of cuticle"/>
    <property type="evidence" value="ECO:0007669"/>
    <property type="project" value="UniProtKB-UniRule"/>
</dbReference>
<proteinExistence type="predicted"/>
<dbReference type="InterPro" id="IPR031311">
    <property type="entry name" value="CHIT_BIND_RR_consensus"/>
</dbReference>
<keyword evidence="6" id="KW-1185">Reference proteome</keyword>
<dbReference type="EMBL" id="JTDY01001111">
    <property type="protein sequence ID" value="KOB74844.1"/>
    <property type="molecule type" value="Genomic_DNA"/>
</dbReference>
<dbReference type="InterPro" id="IPR000618">
    <property type="entry name" value="Insect_cuticle"/>
</dbReference>
<evidence type="ECO:0000313" key="5">
    <source>
        <dbReference type="EMBL" id="KOB74844.1"/>
    </source>
</evidence>
<evidence type="ECO:0000256" key="3">
    <source>
        <dbReference type="PROSITE-ProRule" id="PRU00497"/>
    </source>
</evidence>
<protein>
    <submittedName>
        <fullName evidence="5">Cuticular protein CPR2</fullName>
    </submittedName>
</protein>
<organism evidence="5 6">
    <name type="scientific">Operophtera brumata</name>
    <name type="common">Winter moth</name>
    <name type="synonym">Phalaena brumata</name>
    <dbReference type="NCBI Taxonomy" id="104452"/>
    <lineage>
        <taxon>Eukaryota</taxon>
        <taxon>Metazoa</taxon>
        <taxon>Ecdysozoa</taxon>
        <taxon>Arthropoda</taxon>
        <taxon>Hexapoda</taxon>
        <taxon>Insecta</taxon>
        <taxon>Pterygota</taxon>
        <taxon>Neoptera</taxon>
        <taxon>Endopterygota</taxon>
        <taxon>Lepidoptera</taxon>
        <taxon>Glossata</taxon>
        <taxon>Ditrysia</taxon>
        <taxon>Geometroidea</taxon>
        <taxon>Geometridae</taxon>
        <taxon>Larentiinae</taxon>
        <taxon>Operophtera</taxon>
    </lineage>
</organism>
<dbReference type="PROSITE" id="PS00233">
    <property type="entry name" value="CHIT_BIND_RR_1"/>
    <property type="match status" value="1"/>
</dbReference>
<name>A0A0L7LHJ9_OPEBR</name>
<reference evidence="5 6" key="1">
    <citation type="journal article" date="2015" name="Genome Biol. Evol.">
        <title>The genome of winter moth (Operophtera brumata) provides a genomic perspective on sexual dimorphism and phenology.</title>
        <authorList>
            <person name="Derks M.F."/>
            <person name="Smit S."/>
            <person name="Salis L."/>
            <person name="Schijlen E."/>
            <person name="Bossers A."/>
            <person name="Mateman C."/>
            <person name="Pijl A.S."/>
            <person name="de Ridder D."/>
            <person name="Groenen M.A."/>
            <person name="Visser M.E."/>
            <person name="Megens H.J."/>
        </authorList>
    </citation>
    <scope>NUCLEOTIDE SEQUENCE [LARGE SCALE GENOMIC DNA]</scope>
    <source>
        <strain evidence="5">WM2013NL</strain>
        <tissue evidence="5">Head and thorax</tissue>
    </source>
</reference>
<comment type="caution">
    <text evidence="5">The sequence shown here is derived from an EMBL/GenBank/DDBJ whole genome shotgun (WGS) entry which is preliminary data.</text>
</comment>
<sequence length="84" mass="9079">EYPSLEIKGAAKYNAPDGTPVEFSYIANENGYQPIGSFIPATPDYVIRSLAYIEAHPPQDKPQASGYKPQASGYKPQSASPFQG</sequence>
<feature type="non-terminal residue" evidence="5">
    <location>
        <position position="1"/>
    </location>
</feature>
<evidence type="ECO:0000256" key="1">
    <source>
        <dbReference type="ARBA" id="ARBA00022460"/>
    </source>
</evidence>